<organism evidence="2 3">
    <name type="scientific">Nannocystis pusilla</name>
    <dbReference type="NCBI Taxonomy" id="889268"/>
    <lineage>
        <taxon>Bacteria</taxon>
        <taxon>Pseudomonadati</taxon>
        <taxon>Myxococcota</taxon>
        <taxon>Polyangia</taxon>
        <taxon>Nannocystales</taxon>
        <taxon>Nannocystaceae</taxon>
        <taxon>Nannocystis</taxon>
    </lineage>
</organism>
<comment type="caution">
    <text evidence="2">The sequence shown here is derived from an EMBL/GenBank/DDBJ whole genome shotgun (WGS) entry which is preliminary data.</text>
</comment>
<proteinExistence type="predicted"/>
<feature type="region of interest" description="Disordered" evidence="1">
    <location>
        <begin position="22"/>
        <end position="79"/>
    </location>
</feature>
<dbReference type="AlphaFoldDB" id="A0A9X3ERX6"/>
<reference evidence="2" key="1">
    <citation type="submission" date="2022-11" db="EMBL/GenBank/DDBJ databases">
        <title>Minimal conservation of predation-associated metabolite biosynthetic gene clusters underscores biosynthetic potential of Myxococcota including descriptions for ten novel species: Archangium lansinium sp. nov., Myxococcus landrumus sp. nov., Nannocystis bai.</title>
        <authorList>
            <person name="Ahearne A."/>
            <person name="Stevens C."/>
            <person name="Phillips K."/>
        </authorList>
    </citation>
    <scope>NUCLEOTIDE SEQUENCE</scope>
    <source>
        <strain evidence="2">Na p29</strain>
    </source>
</reference>
<evidence type="ECO:0000256" key="1">
    <source>
        <dbReference type="SAM" id="MobiDB-lite"/>
    </source>
</evidence>
<sequence length="514" mass="52576">MRAPGWWAIGGVAVQALTGCPTSAGDPTASTSEPAATSTSSTSTTGGSLAPDPTTSSTTTTSTSTTTSSTTSSVTGDTSTGPDGAVVALQIDPPQLVVTVASGWSFPAQFHAVGLDERGHEVPVEAEWSLAEPALGTITRHGGTFQASNTTAGAADILVSAAGLQTTAQVTVEFVDDAPGCPPRPPLTDGDPAPGAFVKVVAPEYRGTGVYHGLYLPPDWQPGRRYPVIVESPCNKYGDFTGKVDDATLGYYLAGCRHYAWLVLPYVEAGANLDYGWGDVPATIAYWQTQLGRTVDAFGLDPGAVVVAGFSRGAIGTSFIGLNDATIADAWLGFVMHSHADVVTPLTPDQGAGSATRMERVRGRAAWLSWGAAGDGGAANSLKGVELLTGFGYPVTTLAVPGVGHTDAWMADDPASRQAAQQWLFATVAARPGTHAIRGRVVDGAGHGVADAAIASGLHVTRTDAHGYYALLGLLPGLREVACTHATLTCSESQVIDITAGDAQDVEFVAGGGP</sequence>
<keyword evidence="2" id="KW-0645">Protease</keyword>
<keyword evidence="2" id="KW-0121">Carboxypeptidase</keyword>
<name>A0A9X3ERX6_9BACT</name>
<protein>
    <submittedName>
        <fullName evidence="2">Carboxypeptidase-like regulatory domain-containing protein</fullName>
    </submittedName>
</protein>
<dbReference type="EMBL" id="JAPNKE010000002">
    <property type="protein sequence ID" value="MCY1004278.1"/>
    <property type="molecule type" value="Genomic_DNA"/>
</dbReference>
<dbReference type="SUPFAM" id="SSF49452">
    <property type="entry name" value="Starch-binding domain-like"/>
    <property type="match status" value="1"/>
</dbReference>
<keyword evidence="3" id="KW-1185">Reference proteome</keyword>
<accession>A0A9X3ERX6</accession>
<dbReference type="RefSeq" id="WP_267765823.1">
    <property type="nucleotide sequence ID" value="NZ_JAPNKE010000002.1"/>
</dbReference>
<evidence type="ECO:0000313" key="3">
    <source>
        <dbReference type="Proteomes" id="UP001150924"/>
    </source>
</evidence>
<dbReference type="Proteomes" id="UP001150924">
    <property type="component" value="Unassembled WGS sequence"/>
</dbReference>
<gene>
    <name evidence="2" type="ORF">OV079_01570</name>
</gene>
<dbReference type="SUPFAM" id="SSF53474">
    <property type="entry name" value="alpha/beta-Hydrolases"/>
    <property type="match status" value="1"/>
</dbReference>
<dbReference type="GO" id="GO:0004180">
    <property type="term" value="F:carboxypeptidase activity"/>
    <property type="evidence" value="ECO:0007669"/>
    <property type="project" value="UniProtKB-KW"/>
</dbReference>
<dbReference type="InterPro" id="IPR013784">
    <property type="entry name" value="Carb-bd-like_fold"/>
</dbReference>
<feature type="compositionally biased region" description="Low complexity" evidence="1">
    <location>
        <begin position="27"/>
        <end position="79"/>
    </location>
</feature>
<dbReference type="InterPro" id="IPR029058">
    <property type="entry name" value="AB_hydrolase_fold"/>
</dbReference>
<keyword evidence="2" id="KW-0378">Hydrolase</keyword>
<dbReference type="PROSITE" id="PS51257">
    <property type="entry name" value="PROKAR_LIPOPROTEIN"/>
    <property type="match status" value="1"/>
</dbReference>
<dbReference type="GO" id="GO:0030246">
    <property type="term" value="F:carbohydrate binding"/>
    <property type="evidence" value="ECO:0007669"/>
    <property type="project" value="InterPro"/>
</dbReference>
<dbReference type="Gene3D" id="3.40.50.1820">
    <property type="entry name" value="alpha/beta hydrolase"/>
    <property type="match status" value="1"/>
</dbReference>
<evidence type="ECO:0000313" key="2">
    <source>
        <dbReference type="EMBL" id="MCY1004278.1"/>
    </source>
</evidence>